<dbReference type="EC" id="2.3.1.179" evidence="3 14"/>
<evidence type="ECO:0000256" key="12">
    <source>
        <dbReference type="ARBA" id="ARBA00047318"/>
    </source>
</evidence>
<evidence type="ECO:0000256" key="1">
    <source>
        <dbReference type="ARBA" id="ARBA00005194"/>
    </source>
</evidence>
<sequence>MATTVVVTGLGTTSPLGGDVASTWEGALAGRSGVRPLENDWVERYELPVSFAGQLAVPAAEVLTRPETRRMDPSAQYAMVAAREAWADAGSPEVDGERLGVVVASGIGGVWTMLDAWDTIQAKGARRVMPLTVPMLMPNSPAAYVSLEVGARAGVHTPVSACASGAEAVAYGVEMIRSGRADIVVVGGTEAAIHPMPLASFAKMRALSTRNDDPAGASRPYDVTRDGFVMGEGSGVLVLESAEHAAARGARVYAEIAGVGLSSDAYDIAPPDPSGRGQELAMRAALRDADVSDRDVVHVNAHATSTPAGDGVEAAAMRRGLGGEADHVAVSATKSMTGHLLGGAGALETIFTVLAVRDRVAPPTINVTELEPGIDIDLVRGTPRPLPGGQIAALNNAFGFGGHNVALVVRSV</sequence>
<keyword evidence="8" id="KW-0443">Lipid metabolism</keyword>
<comment type="similarity">
    <text evidence="2 14 15">Belongs to the thiolase-like superfamily. Beta-ketoacyl-ACP synthases family.</text>
</comment>
<dbReference type="RefSeq" id="WP_187695848.1">
    <property type="nucleotide sequence ID" value="NZ_CP033325.1"/>
</dbReference>
<dbReference type="SUPFAM" id="SSF53901">
    <property type="entry name" value="Thiolase-like"/>
    <property type="match status" value="2"/>
</dbReference>
<dbReference type="NCBIfam" id="NF005589">
    <property type="entry name" value="PRK07314.1"/>
    <property type="match status" value="1"/>
</dbReference>
<dbReference type="InterPro" id="IPR017568">
    <property type="entry name" value="3-oxoacyl-ACP_synth-2"/>
</dbReference>
<dbReference type="PIRSF" id="PIRSF000447">
    <property type="entry name" value="KAS_II"/>
    <property type="match status" value="1"/>
</dbReference>
<reference evidence="18" key="1">
    <citation type="journal article" date="2019" name="Int. J. Syst. Evol. Microbiol.">
        <title>The Global Catalogue of Microorganisms (GCM) 10K type strain sequencing project: providing services to taxonomists for standard genome sequencing and annotation.</title>
        <authorList>
            <consortium name="The Broad Institute Genomics Platform"/>
            <consortium name="The Broad Institute Genome Sequencing Center for Infectious Disease"/>
            <person name="Wu L."/>
            <person name="Ma J."/>
        </authorList>
    </citation>
    <scope>NUCLEOTIDE SEQUENCE [LARGE SCALE GENOMIC DNA]</scope>
    <source>
        <strain evidence="18">JCM 3369</strain>
    </source>
</reference>
<feature type="domain" description="Ketosynthase family 3 (KS3)" evidence="16">
    <location>
        <begin position="2"/>
        <end position="411"/>
    </location>
</feature>
<comment type="catalytic activity">
    <reaction evidence="12 14">
        <text>(9Z)-hexadecenoyl-[ACP] + malonyl-[ACP] + H(+) = 3-oxo-(11Z)-octadecenoyl-[ACP] + holo-[ACP] + CO2</text>
        <dbReference type="Rhea" id="RHEA:55040"/>
        <dbReference type="Rhea" id="RHEA-COMP:9623"/>
        <dbReference type="Rhea" id="RHEA-COMP:9685"/>
        <dbReference type="Rhea" id="RHEA-COMP:10800"/>
        <dbReference type="Rhea" id="RHEA-COMP:14074"/>
        <dbReference type="ChEBI" id="CHEBI:15378"/>
        <dbReference type="ChEBI" id="CHEBI:16526"/>
        <dbReference type="ChEBI" id="CHEBI:64479"/>
        <dbReference type="ChEBI" id="CHEBI:78449"/>
        <dbReference type="ChEBI" id="CHEBI:83989"/>
        <dbReference type="ChEBI" id="CHEBI:138538"/>
        <dbReference type="EC" id="2.3.1.179"/>
    </reaction>
</comment>
<keyword evidence="6 14" id="KW-0808">Transferase</keyword>
<dbReference type="CDD" id="cd00834">
    <property type="entry name" value="KAS_I_II"/>
    <property type="match status" value="1"/>
</dbReference>
<dbReference type="PROSITE" id="PS52004">
    <property type="entry name" value="KS3_2"/>
    <property type="match status" value="1"/>
</dbReference>
<dbReference type="InterPro" id="IPR014031">
    <property type="entry name" value="Ketoacyl_synth_C"/>
</dbReference>
<proteinExistence type="inferred from homology"/>
<evidence type="ECO:0000256" key="4">
    <source>
        <dbReference type="ARBA" id="ARBA00014657"/>
    </source>
</evidence>
<evidence type="ECO:0000256" key="15">
    <source>
        <dbReference type="RuleBase" id="RU003694"/>
    </source>
</evidence>
<dbReference type="InterPro" id="IPR000794">
    <property type="entry name" value="Beta-ketoacyl_synthase"/>
</dbReference>
<dbReference type="Gene3D" id="3.40.47.10">
    <property type="match status" value="1"/>
</dbReference>
<evidence type="ECO:0000256" key="3">
    <source>
        <dbReference type="ARBA" id="ARBA00012356"/>
    </source>
</evidence>
<dbReference type="PANTHER" id="PTHR11712">
    <property type="entry name" value="POLYKETIDE SYNTHASE-RELATED"/>
    <property type="match status" value="1"/>
</dbReference>
<evidence type="ECO:0000256" key="8">
    <source>
        <dbReference type="ARBA" id="ARBA00023098"/>
    </source>
</evidence>
<dbReference type="Pfam" id="PF00109">
    <property type="entry name" value="ketoacyl-synt"/>
    <property type="match status" value="1"/>
</dbReference>
<evidence type="ECO:0000256" key="2">
    <source>
        <dbReference type="ARBA" id="ARBA00008467"/>
    </source>
</evidence>
<dbReference type="InterPro" id="IPR014030">
    <property type="entry name" value="Ketoacyl_synth_N"/>
</dbReference>
<keyword evidence="7" id="KW-0276">Fatty acid metabolism</keyword>
<gene>
    <name evidence="17" type="ORF">ACFO3F_08360</name>
</gene>
<name>A0ABV9DBT2_9MICO</name>
<dbReference type="EMBL" id="JBHSGF010000005">
    <property type="protein sequence ID" value="MFC4555259.1"/>
    <property type="molecule type" value="Genomic_DNA"/>
</dbReference>
<evidence type="ECO:0000256" key="9">
    <source>
        <dbReference type="ARBA" id="ARBA00023160"/>
    </source>
</evidence>
<dbReference type="Pfam" id="PF02801">
    <property type="entry name" value="Ketoacyl-synt_C"/>
    <property type="match status" value="1"/>
</dbReference>
<keyword evidence="18" id="KW-1185">Reference proteome</keyword>
<evidence type="ECO:0000256" key="5">
    <source>
        <dbReference type="ARBA" id="ARBA00022516"/>
    </source>
</evidence>
<evidence type="ECO:0000256" key="14">
    <source>
        <dbReference type="PIRNR" id="PIRNR000447"/>
    </source>
</evidence>
<keyword evidence="9 14" id="KW-0275">Fatty acid biosynthesis</keyword>
<evidence type="ECO:0000259" key="16">
    <source>
        <dbReference type="PROSITE" id="PS52004"/>
    </source>
</evidence>
<comment type="caution">
    <text evidence="17">The sequence shown here is derived from an EMBL/GenBank/DDBJ whole genome shotgun (WGS) entry which is preliminary data.</text>
</comment>
<dbReference type="PANTHER" id="PTHR11712:SF336">
    <property type="entry name" value="3-OXOACYL-[ACYL-CARRIER-PROTEIN] SYNTHASE, MITOCHONDRIAL"/>
    <property type="match status" value="1"/>
</dbReference>
<dbReference type="InterPro" id="IPR020841">
    <property type="entry name" value="PKS_Beta-ketoAc_synthase_dom"/>
</dbReference>
<keyword evidence="5 14" id="KW-0444">Lipid biosynthesis</keyword>
<keyword evidence="10 14" id="KW-0012">Acyltransferase</keyword>
<evidence type="ECO:0000313" key="18">
    <source>
        <dbReference type="Proteomes" id="UP001595955"/>
    </source>
</evidence>
<evidence type="ECO:0000256" key="6">
    <source>
        <dbReference type="ARBA" id="ARBA00022679"/>
    </source>
</evidence>
<dbReference type="Proteomes" id="UP001595955">
    <property type="component" value="Unassembled WGS sequence"/>
</dbReference>
<comment type="pathway">
    <text evidence="1 14">Lipid metabolism; fatty acid biosynthesis.</text>
</comment>
<protein>
    <recommendedName>
        <fullName evidence="4 14">3-oxoacyl-[acyl-carrier-protein] synthase 2</fullName>
        <ecNumber evidence="3 14">2.3.1.179</ecNumber>
    </recommendedName>
</protein>
<evidence type="ECO:0000256" key="11">
    <source>
        <dbReference type="ARBA" id="ARBA00024006"/>
    </source>
</evidence>
<dbReference type="InterPro" id="IPR016039">
    <property type="entry name" value="Thiolase-like"/>
</dbReference>
<accession>A0ABV9DBT2</accession>
<dbReference type="SMART" id="SM00825">
    <property type="entry name" value="PKS_KS"/>
    <property type="match status" value="1"/>
</dbReference>
<evidence type="ECO:0000256" key="7">
    <source>
        <dbReference type="ARBA" id="ARBA00022832"/>
    </source>
</evidence>
<comment type="function">
    <text evidence="11 14">Involved in the type II fatty acid elongation cycle. Catalyzes the elongation of a wide range of acyl-ACP by the addition of two carbons from malonyl-ACP to an acyl acceptor. Can efficiently catalyze the conversion of palmitoleoyl-ACP (cis-hexadec-9-enoyl-ACP) to cis-vaccenoyl-ACP (cis-octadec-11-enoyl-ACP), an essential step in the thermal regulation of fatty acid composition.</text>
</comment>
<organism evidence="17 18">
    <name type="scientific">Georgenia faecalis</name>
    <dbReference type="NCBI Taxonomy" id="2483799"/>
    <lineage>
        <taxon>Bacteria</taxon>
        <taxon>Bacillati</taxon>
        <taxon>Actinomycetota</taxon>
        <taxon>Actinomycetes</taxon>
        <taxon>Micrococcales</taxon>
        <taxon>Bogoriellaceae</taxon>
        <taxon>Georgenia</taxon>
    </lineage>
</organism>
<evidence type="ECO:0000256" key="13">
    <source>
        <dbReference type="ARBA" id="ARBA00047659"/>
    </source>
</evidence>
<evidence type="ECO:0000313" key="17">
    <source>
        <dbReference type="EMBL" id="MFC4555259.1"/>
    </source>
</evidence>
<evidence type="ECO:0000256" key="10">
    <source>
        <dbReference type="ARBA" id="ARBA00023315"/>
    </source>
</evidence>
<comment type="catalytic activity">
    <reaction evidence="13 14">
        <text>a fatty acyl-[ACP] + malonyl-[ACP] + H(+) = a 3-oxoacyl-[ACP] + holo-[ACP] + CO2</text>
        <dbReference type="Rhea" id="RHEA:22836"/>
        <dbReference type="Rhea" id="RHEA-COMP:9623"/>
        <dbReference type="Rhea" id="RHEA-COMP:9685"/>
        <dbReference type="Rhea" id="RHEA-COMP:9916"/>
        <dbReference type="Rhea" id="RHEA-COMP:14125"/>
        <dbReference type="ChEBI" id="CHEBI:15378"/>
        <dbReference type="ChEBI" id="CHEBI:16526"/>
        <dbReference type="ChEBI" id="CHEBI:64479"/>
        <dbReference type="ChEBI" id="CHEBI:78449"/>
        <dbReference type="ChEBI" id="CHEBI:78776"/>
        <dbReference type="ChEBI" id="CHEBI:138651"/>
    </reaction>
</comment>